<reference evidence="2 3" key="1">
    <citation type="journal article" date="2024" name="Nat. Commun.">
        <title>Phylogenomics reveals the evolutionary origins of lichenization in chlorophyte algae.</title>
        <authorList>
            <person name="Puginier C."/>
            <person name="Libourel C."/>
            <person name="Otte J."/>
            <person name="Skaloud P."/>
            <person name="Haon M."/>
            <person name="Grisel S."/>
            <person name="Petersen M."/>
            <person name="Berrin J.G."/>
            <person name="Delaux P.M."/>
            <person name="Dal Grande F."/>
            <person name="Keller J."/>
        </authorList>
    </citation>
    <scope>NUCLEOTIDE SEQUENCE [LARGE SCALE GENOMIC DNA]</scope>
    <source>
        <strain evidence="2 3">SAG 2036</strain>
    </source>
</reference>
<evidence type="ECO:0000313" key="3">
    <source>
        <dbReference type="Proteomes" id="UP001465755"/>
    </source>
</evidence>
<keyword evidence="1" id="KW-0732">Signal</keyword>
<proteinExistence type="predicted"/>
<dbReference type="AlphaFoldDB" id="A0AAW1PZ72"/>
<keyword evidence="3" id="KW-1185">Reference proteome</keyword>
<comment type="caution">
    <text evidence="2">The sequence shown here is derived from an EMBL/GenBank/DDBJ whole genome shotgun (WGS) entry which is preliminary data.</text>
</comment>
<evidence type="ECO:0000313" key="2">
    <source>
        <dbReference type="EMBL" id="KAK9814945.1"/>
    </source>
</evidence>
<feature type="chain" id="PRO_5043688116" evidence="1">
    <location>
        <begin position="19"/>
        <end position="71"/>
    </location>
</feature>
<sequence>MRREVCLLLAVSISVVKANFPASECRVEATADEAGAFGMTLAAPTVAAALNRPTPMQPAVDCQGRSIGTSS</sequence>
<name>A0AAW1PZ72_9CHLO</name>
<feature type="signal peptide" evidence="1">
    <location>
        <begin position="1"/>
        <end position="18"/>
    </location>
</feature>
<dbReference type="EMBL" id="JALJOQ010000001">
    <property type="protein sequence ID" value="KAK9814945.1"/>
    <property type="molecule type" value="Genomic_DNA"/>
</dbReference>
<organism evidence="2 3">
    <name type="scientific">Symbiochloris irregularis</name>
    <dbReference type="NCBI Taxonomy" id="706552"/>
    <lineage>
        <taxon>Eukaryota</taxon>
        <taxon>Viridiplantae</taxon>
        <taxon>Chlorophyta</taxon>
        <taxon>core chlorophytes</taxon>
        <taxon>Trebouxiophyceae</taxon>
        <taxon>Trebouxiales</taxon>
        <taxon>Trebouxiaceae</taxon>
        <taxon>Symbiochloris</taxon>
    </lineage>
</organism>
<gene>
    <name evidence="2" type="ORF">WJX73_002764</name>
</gene>
<protein>
    <submittedName>
        <fullName evidence="2">Uncharacterized protein</fullName>
    </submittedName>
</protein>
<accession>A0AAW1PZ72</accession>
<dbReference type="Proteomes" id="UP001465755">
    <property type="component" value="Unassembled WGS sequence"/>
</dbReference>
<evidence type="ECO:0000256" key="1">
    <source>
        <dbReference type="SAM" id="SignalP"/>
    </source>
</evidence>